<evidence type="ECO:0000313" key="4">
    <source>
        <dbReference type="EMBL" id="KAF5947832.1"/>
    </source>
</evidence>
<dbReference type="PANTHER" id="PTHR42907:SF1">
    <property type="entry name" value="FMN-LINKED OXIDOREDUCTASES SUPERFAMILY PROTEIN"/>
    <property type="match status" value="1"/>
</dbReference>
<sequence length="162" mass="18490">MKQPLSLIYLEHGSKHIDQYDEMMRSVMRNPWYTLGHVDTAVYGEPCTDLTRRQVLEKYMVYGDSIMRKYGHKPTIRDVVKPLLGLFHSEPGNGLWKRKVDAVLQHCPTMKFFLEETLVAIPDAVLDSTVGEAPSGCIDTFVKLKGILPPPYTAREYEALYA</sequence>
<proteinExistence type="predicted"/>
<dbReference type="AlphaFoldDB" id="A0A7J7H4C1"/>
<name>A0A7J7H4C1_CAMSI</name>
<keyword evidence="5" id="KW-1185">Reference proteome</keyword>
<dbReference type="GO" id="GO:0000049">
    <property type="term" value="F:tRNA binding"/>
    <property type="evidence" value="ECO:0007669"/>
    <property type="project" value="UniProtKB-KW"/>
</dbReference>
<keyword evidence="2" id="KW-0521">NADP</keyword>
<evidence type="ECO:0000256" key="3">
    <source>
        <dbReference type="ARBA" id="ARBA00022884"/>
    </source>
</evidence>
<evidence type="ECO:0000313" key="5">
    <source>
        <dbReference type="Proteomes" id="UP000593564"/>
    </source>
</evidence>
<organism evidence="4 5">
    <name type="scientific">Camellia sinensis</name>
    <name type="common">Tea plant</name>
    <name type="synonym">Thea sinensis</name>
    <dbReference type="NCBI Taxonomy" id="4442"/>
    <lineage>
        <taxon>Eukaryota</taxon>
        <taxon>Viridiplantae</taxon>
        <taxon>Streptophyta</taxon>
        <taxon>Embryophyta</taxon>
        <taxon>Tracheophyta</taxon>
        <taxon>Spermatophyta</taxon>
        <taxon>Magnoliopsida</taxon>
        <taxon>eudicotyledons</taxon>
        <taxon>Gunneridae</taxon>
        <taxon>Pentapetalae</taxon>
        <taxon>asterids</taxon>
        <taxon>Ericales</taxon>
        <taxon>Theaceae</taxon>
        <taxon>Camellia</taxon>
    </lineage>
</organism>
<dbReference type="Gene3D" id="1.20.120.1460">
    <property type="match status" value="1"/>
</dbReference>
<accession>A0A7J7H4C1</accession>
<keyword evidence="3" id="KW-0694">RNA-binding</keyword>
<dbReference type="PANTHER" id="PTHR42907">
    <property type="entry name" value="FMN-LINKED OXIDOREDUCTASES SUPERFAMILY PROTEIN"/>
    <property type="match status" value="1"/>
</dbReference>
<reference evidence="4 5" key="2">
    <citation type="submission" date="2020-07" db="EMBL/GenBank/DDBJ databases">
        <title>Genome assembly of wild tea tree DASZ reveals pedigree and selection history of tea varieties.</title>
        <authorList>
            <person name="Zhang W."/>
        </authorList>
    </citation>
    <scope>NUCLEOTIDE SEQUENCE [LARGE SCALE GENOMIC DNA]</scope>
    <source>
        <strain evidence="5">cv. G240</strain>
        <tissue evidence="4">Leaf</tissue>
    </source>
</reference>
<dbReference type="Proteomes" id="UP000593564">
    <property type="component" value="Unassembled WGS sequence"/>
</dbReference>
<protein>
    <submittedName>
        <fullName evidence="4">Uncharacterized protein</fullName>
    </submittedName>
</protein>
<gene>
    <name evidence="4" type="ORF">HYC85_013789</name>
</gene>
<reference evidence="5" key="1">
    <citation type="journal article" date="2020" name="Nat. Commun.">
        <title>Genome assembly of wild tea tree DASZ reveals pedigree and selection history of tea varieties.</title>
        <authorList>
            <person name="Zhang W."/>
            <person name="Zhang Y."/>
            <person name="Qiu H."/>
            <person name="Guo Y."/>
            <person name="Wan H."/>
            <person name="Zhang X."/>
            <person name="Scossa F."/>
            <person name="Alseekh S."/>
            <person name="Zhang Q."/>
            <person name="Wang P."/>
            <person name="Xu L."/>
            <person name="Schmidt M.H."/>
            <person name="Jia X."/>
            <person name="Li D."/>
            <person name="Zhu A."/>
            <person name="Guo F."/>
            <person name="Chen W."/>
            <person name="Ni D."/>
            <person name="Usadel B."/>
            <person name="Fernie A.R."/>
            <person name="Wen W."/>
        </authorList>
    </citation>
    <scope>NUCLEOTIDE SEQUENCE [LARGE SCALE GENOMIC DNA]</scope>
    <source>
        <strain evidence="5">cv. G240</strain>
    </source>
</reference>
<dbReference type="GO" id="GO:0017150">
    <property type="term" value="F:tRNA dihydrouridine synthase activity"/>
    <property type="evidence" value="ECO:0007669"/>
    <property type="project" value="InterPro"/>
</dbReference>
<comment type="caution">
    <text evidence="4">The sequence shown here is derived from an EMBL/GenBank/DDBJ whole genome shotgun (WGS) entry which is preliminary data.</text>
</comment>
<dbReference type="InterPro" id="IPR004653">
    <property type="entry name" value="DusA"/>
</dbReference>
<dbReference type="EMBL" id="JACBKZ010000006">
    <property type="protein sequence ID" value="KAF5947832.1"/>
    <property type="molecule type" value="Genomic_DNA"/>
</dbReference>
<keyword evidence="1" id="KW-0820">tRNA-binding</keyword>
<evidence type="ECO:0000256" key="2">
    <source>
        <dbReference type="ARBA" id="ARBA00022857"/>
    </source>
</evidence>
<evidence type="ECO:0000256" key="1">
    <source>
        <dbReference type="ARBA" id="ARBA00022555"/>
    </source>
</evidence>